<dbReference type="Gene3D" id="2.40.160.50">
    <property type="entry name" value="membrane protein fhac: a member of the omp85/tpsb transporter family"/>
    <property type="match status" value="1"/>
</dbReference>
<dbReference type="RefSeq" id="WP_011566511.1">
    <property type="nucleotide sequence ID" value="NC_008209.1"/>
</dbReference>
<evidence type="ECO:0008006" key="3">
    <source>
        <dbReference type="Google" id="ProtNLM"/>
    </source>
</evidence>
<gene>
    <name evidence="1" type="ordered locus">RD1_0156</name>
</gene>
<dbReference type="STRING" id="375451.RD1_0156"/>
<proteinExistence type="predicted"/>
<dbReference type="eggNOG" id="COG0729">
    <property type="taxonomic scope" value="Bacteria"/>
</dbReference>
<dbReference type="AlphaFoldDB" id="Q16DQ4"/>
<dbReference type="KEGG" id="rde:RD1_0156"/>
<evidence type="ECO:0000313" key="1">
    <source>
        <dbReference type="EMBL" id="ABG29889.1"/>
    </source>
</evidence>
<dbReference type="SUPFAM" id="SSF56935">
    <property type="entry name" value="Porins"/>
    <property type="match status" value="1"/>
</dbReference>
<protein>
    <recommendedName>
        <fullName evidence="3">Bacterial surface antigen (D15) domain-containing protein</fullName>
    </recommendedName>
</protein>
<keyword evidence="2" id="KW-1185">Reference proteome</keyword>
<dbReference type="Proteomes" id="UP000007029">
    <property type="component" value="Chromosome"/>
</dbReference>
<dbReference type="EMBL" id="CP000362">
    <property type="protein sequence ID" value="ABG29889.1"/>
    <property type="molecule type" value="Genomic_DNA"/>
</dbReference>
<dbReference type="HOGENOM" id="CLU_046092_2_0_5"/>
<sequence>MLFQNANDLLFAETASLHRLSPQLENRLTKIRGLFRGAGHNPAIGSGLSLGAGYLFQLSPEADTSFIGLGTMRSDNGSEAYGAAANLSFGNGWGFNIALARAEMRYDLFFDATKLPIEQDGELVSGGLSYAVSRQSTIGINARYLNTTIGLRTSDTPIPDDLLPDLELELGTLGLTYEWDLRDDGDYPTDGSLLTLAFSRGFSLADTSRSYDFASANFDVYRTVGSEKVVAGRVSACSASSNAPFFDQCSIGFTDGFRGFTPTQFYDTRLISLQAEYRQRLGSRFGFVAFGGVGWTGETFNALTDNGDRIAGGVGLRYRVSKQFPVDLSVDVSTNNDDEEYLYIYVGQRF</sequence>
<evidence type="ECO:0000313" key="2">
    <source>
        <dbReference type="Proteomes" id="UP000007029"/>
    </source>
</evidence>
<reference evidence="1 2" key="1">
    <citation type="journal article" date="2007" name="J. Bacteriol.">
        <title>The complete genome sequence of Roseobacter denitrificans reveals a mixotrophic rather than photosynthetic metabolism.</title>
        <authorList>
            <person name="Swingley W.D."/>
            <person name="Sadekar S."/>
            <person name="Mastrian S.D."/>
            <person name="Matthies H.J."/>
            <person name="Hao J."/>
            <person name="Ramos H."/>
            <person name="Acharya C.R."/>
            <person name="Conrad A.L."/>
            <person name="Taylor H.L."/>
            <person name="Dejesa L.C."/>
            <person name="Shah M.K."/>
            <person name="O'huallachain M.E."/>
            <person name="Lince M.T."/>
            <person name="Blankenship R.E."/>
            <person name="Beatty J.T."/>
            <person name="Touchman J.W."/>
        </authorList>
    </citation>
    <scope>NUCLEOTIDE SEQUENCE [LARGE SCALE GENOMIC DNA]</scope>
    <source>
        <strain evidence="2">ATCC 33942 / OCh 114</strain>
    </source>
</reference>
<accession>Q16DQ4</accession>
<name>Q16DQ4_ROSDO</name>
<organism evidence="1 2">
    <name type="scientific">Roseobacter denitrificans (strain ATCC 33942 / OCh 114)</name>
    <name type="common">Erythrobacter sp. (strain OCh 114)</name>
    <name type="synonym">Roseobacter denitrificans</name>
    <dbReference type="NCBI Taxonomy" id="375451"/>
    <lineage>
        <taxon>Bacteria</taxon>
        <taxon>Pseudomonadati</taxon>
        <taxon>Pseudomonadota</taxon>
        <taxon>Alphaproteobacteria</taxon>
        <taxon>Rhodobacterales</taxon>
        <taxon>Roseobacteraceae</taxon>
        <taxon>Roseobacter</taxon>
    </lineage>
</organism>